<dbReference type="Proteomes" id="UP001054902">
    <property type="component" value="Unassembled WGS sequence"/>
</dbReference>
<organism evidence="1 2">
    <name type="scientific">Chaetoceros tenuissimus</name>
    <dbReference type="NCBI Taxonomy" id="426638"/>
    <lineage>
        <taxon>Eukaryota</taxon>
        <taxon>Sar</taxon>
        <taxon>Stramenopiles</taxon>
        <taxon>Ochrophyta</taxon>
        <taxon>Bacillariophyta</taxon>
        <taxon>Coscinodiscophyceae</taxon>
        <taxon>Chaetocerotophycidae</taxon>
        <taxon>Chaetocerotales</taxon>
        <taxon>Chaetocerotaceae</taxon>
        <taxon>Chaetoceros</taxon>
    </lineage>
</organism>
<dbReference type="InterPro" id="IPR026906">
    <property type="entry name" value="LRR_5"/>
</dbReference>
<proteinExistence type="predicted"/>
<comment type="caution">
    <text evidence="1">The sequence shown here is derived from an EMBL/GenBank/DDBJ whole genome shotgun (WGS) entry which is preliminary data.</text>
</comment>
<evidence type="ECO:0008006" key="3">
    <source>
        <dbReference type="Google" id="ProtNLM"/>
    </source>
</evidence>
<accession>A0AAD3CZA6</accession>
<dbReference type="InterPro" id="IPR032675">
    <property type="entry name" value="LRR_dom_sf"/>
</dbReference>
<sequence length="188" mass="21634">MADTVVRIERCAFGYCSSLLFIRLSINLEYIRGSAFTHCIILKSIFIPSTCREIGGSAFASNKNLTIFNVFRDTEIGKNAICRTKLLRDSHFELNERGTYHDQTDDVHNWLKNMNNDEKYSLHRACASFQPLKEVLLTIVRAKGIGAFTVKNETGITPSQYLRENPYAEIEERDIVRDYVMKMMGEYN</sequence>
<dbReference type="EMBL" id="BLLK01000047">
    <property type="protein sequence ID" value="GFH53324.1"/>
    <property type="molecule type" value="Genomic_DNA"/>
</dbReference>
<protein>
    <recommendedName>
        <fullName evidence="3">Leucine-rich repeat domain-containing protein</fullName>
    </recommendedName>
</protein>
<gene>
    <name evidence="1" type="ORF">CTEN210_09800</name>
</gene>
<evidence type="ECO:0000313" key="1">
    <source>
        <dbReference type="EMBL" id="GFH53324.1"/>
    </source>
</evidence>
<dbReference type="Pfam" id="PF13306">
    <property type="entry name" value="LRR_5"/>
    <property type="match status" value="1"/>
</dbReference>
<name>A0AAD3CZA6_9STRA</name>
<dbReference type="AlphaFoldDB" id="A0AAD3CZA6"/>
<keyword evidence="2" id="KW-1185">Reference proteome</keyword>
<evidence type="ECO:0000313" key="2">
    <source>
        <dbReference type="Proteomes" id="UP001054902"/>
    </source>
</evidence>
<dbReference type="Gene3D" id="3.80.10.10">
    <property type="entry name" value="Ribonuclease Inhibitor"/>
    <property type="match status" value="1"/>
</dbReference>
<dbReference type="SUPFAM" id="SSF52058">
    <property type="entry name" value="L domain-like"/>
    <property type="match status" value="1"/>
</dbReference>
<reference evidence="1 2" key="1">
    <citation type="journal article" date="2021" name="Sci. Rep.">
        <title>The genome of the diatom Chaetoceros tenuissimus carries an ancient integrated fragment of an extant virus.</title>
        <authorList>
            <person name="Hongo Y."/>
            <person name="Kimura K."/>
            <person name="Takaki Y."/>
            <person name="Yoshida Y."/>
            <person name="Baba S."/>
            <person name="Kobayashi G."/>
            <person name="Nagasaki K."/>
            <person name="Hano T."/>
            <person name="Tomaru Y."/>
        </authorList>
    </citation>
    <scope>NUCLEOTIDE SEQUENCE [LARGE SCALE GENOMIC DNA]</scope>
    <source>
        <strain evidence="1 2">NIES-3715</strain>
    </source>
</reference>